<organism evidence="3 4">
    <name type="scientific">Acinetobacter higginsii</name>
    <dbReference type="NCBI Taxonomy" id="70347"/>
    <lineage>
        <taxon>Bacteria</taxon>
        <taxon>Pseudomonadati</taxon>
        <taxon>Pseudomonadota</taxon>
        <taxon>Gammaproteobacteria</taxon>
        <taxon>Moraxellales</taxon>
        <taxon>Moraxellaceae</taxon>
        <taxon>Acinetobacter</taxon>
    </lineage>
</organism>
<dbReference type="eggNOG" id="COG4968">
    <property type="taxonomic scope" value="Bacteria"/>
</dbReference>
<protein>
    <recommendedName>
        <fullName evidence="5">Prepilin-type N-terminal cleavage/methylation domain-containing protein</fullName>
    </recommendedName>
</protein>
<dbReference type="Gene3D" id="3.30.700.10">
    <property type="entry name" value="Glycoprotein, Type 4 Pilin"/>
    <property type="match status" value="1"/>
</dbReference>
<name>N8XMS5_9GAMM</name>
<evidence type="ECO:0000313" key="3">
    <source>
        <dbReference type="EMBL" id="ENV10339.1"/>
    </source>
</evidence>
<evidence type="ECO:0000256" key="2">
    <source>
        <dbReference type="SAM" id="Phobius"/>
    </source>
</evidence>
<dbReference type="NCBIfam" id="TIGR02532">
    <property type="entry name" value="IV_pilin_GFxxxE"/>
    <property type="match status" value="1"/>
</dbReference>
<dbReference type="STRING" id="1144672.F966_01518"/>
<accession>N8XMS5</accession>
<dbReference type="GO" id="GO:0015628">
    <property type="term" value="P:protein secretion by the type II secretion system"/>
    <property type="evidence" value="ECO:0007669"/>
    <property type="project" value="InterPro"/>
</dbReference>
<sequence>MNAMNKMQLCRCVDSEVVRPHVSYRFQPSNRSCVARKRCIGFTLIELMITVAIVAIIAAIAIPSYDTYIRRADLSTAQQEMLKVAELLEKHRARNFSYDGFVLKGTATNQGAYYSVPSATNTTLLLPLTATSGNQKFTLSLTVNTQAWSLKAVSQSPRNYSLLLTSTGLKCKTKTAANITASSCGNNAEDW</sequence>
<feature type="transmembrane region" description="Helical" evidence="2">
    <location>
        <begin position="39"/>
        <end position="62"/>
    </location>
</feature>
<dbReference type="InterPro" id="IPR000983">
    <property type="entry name" value="Bac_GSPG_pilin"/>
</dbReference>
<keyword evidence="2" id="KW-0812">Transmembrane</keyword>
<dbReference type="PRINTS" id="PR00813">
    <property type="entry name" value="BCTERIALGSPG"/>
</dbReference>
<dbReference type="SUPFAM" id="SSF54523">
    <property type="entry name" value="Pili subunits"/>
    <property type="match status" value="1"/>
</dbReference>
<dbReference type="InterPro" id="IPR045584">
    <property type="entry name" value="Pilin-like"/>
</dbReference>
<proteinExistence type="predicted"/>
<dbReference type="AlphaFoldDB" id="N8XMS5"/>
<reference evidence="3 4" key="1">
    <citation type="submission" date="2013-02" db="EMBL/GenBank/DDBJ databases">
        <title>The Genome Sequence of Acinetobacter sp. CIP 56.2.</title>
        <authorList>
            <consortium name="The Broad Institute Genome Sequencing Platform"/>
            <consortium name="The Broad Institute Genome Sequencing Center for Infectious Disease"/>
            <person name="Cerqueira G."/>
            <person name="Feldgarden M."/>
            <person name="Courvalin P."/>
            <person name="Perichon B."/>
            <person name="Grillot-Courvalin C."/>
            <person name="Clermont D."/>
            <person name="Rocha E."/>
            <person name="Yoon E.-J."/>
            <person name="Nemec A."/>
            <person name="Walker B."/>
            <person name="Young S.K."/>
            <person name="Zeng Q."/>
            <person name="Gargeya S."/>
            <person name="Fitzgerald M."/>
            <person name="Haas B."/>
            <person name="Abouelleil A."/>
            <person name="Alvarado L."/>
            <person name="Arachchi H.M."/>
            <person name="Berlin A.M."/>
            <person name="Chapman S.B."/>
            <person name="Dewar J."/>
            <person name="Goldberg J."/>
            <person name="Griggs A."/>
            <person name="Gujja S."/>
            <person name="Hansen M."/>
            <person name="Howarth C."/>
            <person name="Imamovic A."/>
            <person name="Larimer J."/>
            <person name="McCowan C."/>
            <person name="Murphy C."/>
            <person name="Neiman D."/>
            <person name="Pearson M."/>
            <person name="Priest M."/>
            <person name="Roberts A."/>
            <person name="Saif S."/>
            <person name="Shea T."/>
            <person name="Sisk P."/>
            <person name="Sykes S."/>
            <person name="Wortman J."/>
            <person name="Nusbaum C."/>
            <person name="Birren B."/>
        </authorList>
    </citation>
    <scope>NUCLEOTIDE SEQUENCE [LARGE SCALE GENOMIC DNA]</scope>
    <source>
        <strain evidence="3 4">CIP 56.2</strain>
    </source>
</reference>
<dbReference type="GO" id="GO:0015627">
    <property type="term" value="C:type II protein secretion system complex"/>
    <property type="evidence" value="ECO:0007669"/>
    <property type="project" value="InterPro"/>
</dbReference>
<dbReference type="EMBL" id="APPH01000006">
    <property type="protein sequence ID" value="ENV10339.1"/>
    <property type="molecule type" value="Genomic_DNA"/>
</dbReference>
<keyword evidence="2" id="KW-0472">Membrane</keyword>
<dbReference type="Pfam" id="PF07963">
    <property type="entry name" value="N_methyl"/>
    <property type="match status" value="1"/>
</dbReference>
<dbReference type="PATRIC" id="fig|1144672.3.peg.1450"/>
<evidence type="ECO:0000313" key="4">
    <source>
        <dbReference type="Proteomes" id="UP000013209"/>
    </source>
</evidence>
<dbReference type="Proteomes" id="UP000013209">
    <property type="component" value="Unassembled WGS sequence"/>
</dbReference>
<dbReference type="GO" id="GO:0043683">
    <property type="term" value="P:type IV pilus assembly"/>
    <property type="evidence" value="ECO:0007669"/>
    <property type="project" value="InterPro"/>
</dbReference>
<keyword evidence="1" id="KW-0488">Methylation</keyword>
<comment type="caution">
    <text evidence="3">The sequence shown here is derived from an EMBL/GenBank/DDBJ whole genome shotgun (WGS) entry which is preliminary data.</text>
</comment>
<dbReference type="Pfam" id="PF16732">
    <property type="entry name" value="ComP_DUS"/>
    <property type="match status" value="1"/>
</dbReference>
<keyword evidence="2" id="KW-1133">Transmembrane helix</keyword>
<dbReference type="HOGENOM" id="CLU_091705_1_0_6"/>
<dbReference type="InterPro" id="IPR012902">
    <property type="entry name" value="N_methyl_site"/>
</dbReference>
<evidence type="ECO:0008006" key="5">
    <source>
        <dbReference type="Google" id="ProtNLM"/>
    </source>
</evidence>
<evidence type="ECO:0000256" key="1">
    <source>
        <dbReference type="ARBA" id="ARBA00022481"/>
    </source>
</evidence>
<dbReference type="InterPro" id="IPR031982">
    <property type="entry name" value="PilE-like"/>
</dbReference>
<gene>
    <name evidence="3" type="ORF">F966_01518</name>
</gene>